<dbReference type="EMBL" id="AORC01000016">
    <property type="protein sequence ID" value="EYT48299.1"/>
    <property type="molecule type" value="Genomic_DNA"/>
</dbReference>
<dbReference type="OrthoDB" id="3338463at2"/>
<evidence type="ECO:0000313" key="2">
    <source>
        <dbReference type="Proteomes" id="UP000019754"/>
    </source>
</evidence>
<gene>
    <name evidence="1" type="ORF">D641_0112625</name>
</gene>
<dbReference type="RefSeq" id="WP_017823865.1">
    <property type="nucleotide sequence ID" value="NZ_AORC01000016.1"/>
</dbReference>
<comment type="caution">
    <text evidence="1">The sequence shown here is derived from an EMBL/GenBank/DDBJ whole genome shotgun (WGS) entry which is preliminary data.</text>
</comment>
<reference evidence="1 2" key="1">
    <citation type="journal article" date="2013" name="Genome Announc.">
        <title>Draft genome sequence of an Actinobacterium, Brachybacterium muris strain UCD-AY4.</title>
        <authorList>
            <person name="Lo J.R."/>
            <person name="Lang J.M."/>
            <person name="Darling A.E."/>
            <person name="Eisen J.A."/>
            <person name="Coil D.A."/>
        </authorList>
    </citation>
    <scope>NUCLEOTIDE SEQUENCE [LARGE SCALE GENOMIC DNA]</scope>
    <source>
        <strain evidence="1 2">UCD-AY4</strain>
    </source>
</reference>
<proteinExistence type="predicted"/>
<sequence length="335" mass="36252">MMGFDISTLLRELDVEFAAGSMAGSWVLRTPDGVSVQRELTVPARRLDAAQIRMNGPGLRNGRDRLLHVGGSATAGVIERAEAGEIDLLIAEPTLLVLGGHRHELPAPWVPRQPPQHKGRAAWIRWALQRYLLIASAPARQPVIAATLGSTQQSVSRAAQALGGWVTDQGSGLFASDPQGLLEHWLSEYPGPGGQEFGWYGLDTAAEHSDRVIRLAATLEVNALVSGDVAADRIAPWKLPSRARVYLTEPIDLADEGLVPVPLEEANLVTCVPRDPTIWPLARAIEDRSTIPGVPCADPVIVYWDLLMSGEQDSEEAAHQLAKSFLEHRPAGREA</sequence>
<protein>
    <submittedName>
        <fullName evidence="1">Uncharacterized protein</fullName>
    </submittedName>
</protein>
<dbReference type="AlphaFoldDB" id="A0A022KW06"/>
<dbReference type="InterPro" id="IPR019238">
    <property type="entry name" value="AbiEi_2"/>
</dbReference>
<dbReference type="HOGENOM" id="CLU_072575_0_0_11"/>
<dbReference type="STRING" id="1249481.D641_0112625"/>
<dbReference type="Proteomes" id="UP000019754">
    <property type="component" value="Unassembled WGS sequence"/>
</dbReference>
<keyword evidence="2" id="KW-1185">Reference proteome</keyword>
<organism evidence="1 2">
    <name type="scientific">Brachybacterium muris UCD-AY4</name>
    <dbReference type="NCBI Taxonomy" id="1249481"/>
    <lineage>
        <taxon>Bacteria</taxon>
        <taxon>Bacillati</taxon>
        <taxon>Actinomycetota</taxon>
        <taxon>Actinomycetes</taxon>
        <taxon>Micrococcales</taxon>
        <taxon>Dermabacteraceae</taxon>
        <taxon>Brachybacterium</taxon>
    </lineage>
</organism>
<evidence type="ECO:0000313" key="1">
    <source>
        <dbReference type="EMBL" id="EYT48299.1"/>
    </source>
</evidence>
<name>A0A022KW06_9MICO</name>
<accession>A0A022KW06</accession>
<dbReference type="Pfam" id="PF09952">
    <property type="entry name" value="AbiEi_2"/>
    <property type="match status" value="1"/>
</dbReference>